<accession>A0AA37GPK7</accession>
<dbReference type="EMBL" id="BPPX01000016">
    <property type="protein sequence ID" value="GJC84856.1"/>
    <property type="molecule type" value="Genomic_DNA"/>
</dbReference>
<evidence type="ECO:0000313" key="2">
    <source>
        <dbReference type="Proteomes" id="UP001055172"/>
    </source>
</evidence>
<organism evidence="1 2">
    <name type="scientific">Colletotrichum liriopes</name>
    <dbReference type="NCBI Taxonomy" id="708192"/>
    <lineage>
        <taxon>Eukaryota</taxon>
        <taxon>Fungi</taxon>
        <taxon>Dikarya</taxon>
        <taxon>Ascomycota</taxon>
        <taxon>Pezizomycotina</taxon>
        <taxon>Sordariomycetes</taxon>
        <taxon>Hypocreomycetidae</taxon>
        <taxon>Glomerellales</taxon>
        <taxon>Glomerellaceae</taxon>
        <taxon>Colletotrichum</taxon>
        <taxon>Colletotrichum spaethianum species complex</taxon>
    </lineage>
</organism>
<comment type="caution">
    <text evidence="1">The sequence shown here is derived from an EMBL/GenBank/DDBJ whole genome shotgun (WGS) entry which is preliminary data.</text>
</comment>
<sequence>MASRQSSFTTFSIRVPLDSDFFWFLKPLICTSQPVNTTFSVAVKNVSHCQTVTKTSPAFVFSVENTLNPLVRGVSAVAIVSSDSGSAASLISPENAYV</sequence>
<dbReference type="Proteomes" id="UP001055172">
    <property type="component" value="Unassembled WGS sequence"/>
</dbReference>
<proteinExistence type="predicted"/>
<evidence type="ECO:0000313" key="1">
    <source>
        <dbReference type="EMBL" id="GJC84856.1"/>
    </source>
</evidence>
<keyword evidence="2" id="KW-1185">Reference proteome</keyword>
<name>A0AA37GPK7_9PEZI</name>
<gene>
    <name evidence="1" type="ORF">ColLi_07694</name>
</gene>
<reference evidence="1 2" key="1">
    <citation type="submission" date="2021-07" db="EMBL/GenBank/DDBJ databases">
        <title>Genome data of Colletotrichum spaethianum.</title>
        <authorList>
            <person name="Utami Y.D."/>
            <person name="Hiruma K."/>
        </authorList>
    </citation>
    <scope>NUCLEOTIDE SEQUENCE [LARGE SCALE GENOMIC DNA]</scope>
    <source>
        <strain evidence="1 2">MAFF 242679</strain>
    </source>
</reference>
<protein>
    <submittedName>
        <fullName evidence="1">Uncharacterized protein</fullName>
    </submittedName>
</protein>
<dbReference type="AlphaFoldDB" id="A0AA37GPK7"/>